<feature type="region of interest" description="Disordered" evidence="2">
    <location>
        <begin position="115"/>
        <end position="159"/>
    </location>
</feature>
<dbReference type="STRING" id="398512.Bccel_1970"/>
<keyword evidence="4" id="KW-1185">Reference proteome</keyword>
<evidence type="ECO:0000313" key="3">
    <source>
        <dbReference type="EMBL" id="KNY26705.1"/>
    </source>
</evidence>
<reference evidence="4" key="1">
    <citation type="submission" date="2015-07" db="EMBL/GenBank/DDBJ databases">
        <title>Near-Complete Genome Sequence of the Cellulolytic Bacterium Bacteroides (Pseudobacteroides) cellulosolvens ATCC 35603.</title>
        <authorList>
            <person name="Dassa B."/>
            <person name="Utturkar S.M."/>
            <person name="Klingeman D.M."/>
            <person name="Hurt R.A."/>
            <person name="Keller M."/>
            <person name="Xu J."/>
            <person name="Reddy Y.H.K."/>
            <person name="Borovok I."/>
            <person name="Grinberg I.R."/>
            <person name="Lamed R."/>
            <person name="Zhivin O."/>
            <person name="Bayer E.A."/>
            <person name="Brown S.D."/>
        </authorList>
    </citation>
    <scope>NUCLEOTIDE SEQUENCE [LARGE SCALE GENOMIC DNA]</scope>
    <source>
        <strain evidence="4">DSM 2933</strain>
    </source>
</reference>
<evidence type="ECO:0000256" key="2">
    <source>
        <dbReference type="SAM" id="MobiDB-lite"/>
    </source>
</evidence>
<dbReference type="AlphaFoldDB" id="A0A0L6JLU6"/>
<accession>A0A0L6JLU6</accession>
<evidence type="ECO:0000256" key="1">
    <source>
        <dbReference type="SAM" id="Coils"/>
    </source>
</evidence>
<feature type="coiled-coil region" evidence="1">
    <location>
        <begin position="52"/>
        <end position="79"/>
    </location>
</feature>
<sequence>MNFTAKDKKTLTIVGIFLVLFFSWKFFFSPQLNSISALKKEIKEKKDIYSTNMIYKDKSNNLESELKFLNQRLQDIKVKYPPDLNYDEIFMIIKKLASSSGVSISNIKFDVKSGSSDVKSPQEQVPADPSQVNTGQENKGEANSSSSITAAVGQPIENNTLDSDGRKIQQFINEFGMPVSGGSDSKAPFNNGEGYKIGLMLAGKGKMNQIQGFLKGVEDMKNKTLYNQIQINKGTDENLIFNLSLSFLGIYNNTGGSKIIEDKDLPVAEKEVRQDIFNPYEGYVGQNISTESTINKENTTNITIDEIKKYDFTMRVMPYGDNMAPPTVSLTAKKAVLTGVIKNMPVVYGDSSNEVNVELYVEELKGKYYFKFKTSQEAFPDPQYIGTHEFLSEGNGLTFLVDSTPRKYLGDKSSAVIKIINKTKKNVKVDVINEDKNNPRVKFENLQPNISVSYR</sequence>
<keyword evidence="1" id="KW-0175">Coiled coil</keyword>
<comment type="caution">
    <text evidence="3">The sequence shown here is derived from an EMBL/GenBank/DDBJ whole genome shotgun (WGS) entry which is preliminary data.</text>
</comment>
<evidence type="ECO:0008006" key="5">
    <source>
        <dbReference type="Google" id="ProtNLM"/>
    </source>
</evidence>
<dbReference type="RefSeq" id="WP_036938231.1">
    <property type="nucleotide sequence ID" value="NZ_JQKC01000006.1"/>
</dbReference>
<feature type="compositionally biased region" description="Polar residues" evidence="2">
    <location>
        <begin position="130"/>
        <end position="149"/>
    </location>
</feature>
<protein>
    <recommendedName>
        <fullName evidence="5">Type IV pilus assembly protein PilO</fullName>
    </recommendedName>
</protein>
<evidence type="ECO:0000313" key="4">
    <source>
        <dbReference type="Proteomes" id="UP000036923"/>
    </source>
</evidence>
<dbReference type="OrthoDB" id="1736853at2"/>
<proteinExistence type="predicted"/>
<dbReference type="EMBL" id="LGTC01000001">
    <property type="protein sequence ID" value="KNY26705.1"/>
    <property type="molecule type" value="Genomic_DNA"/>
</dbReference>
<organism evidence="3 4">
    <name type="scientific">Pseudobacteroides cellulosolvens ATCC 35603 = DSM 2933</name>
    <dbReference type="NCBI Taxonomy" id="398512"/>
    <lineage>
        <taxon>Bacteria</taxon>
        <taxon>Bacillati</taxon>
        <taxon>Bacillota</taxon>
        <taxon>Clostridia</taxon>
        <taxon>Eubacteriales</taxon>
        <taxon>Oscillospiraceae</taxon>
        <taxon>Pseudobacteroides</taxon>
    </lineage>
</organism>
<name>A0A0L6JLU6_9FIRM</name>
<dbReference type="eggNOG" id="ENOG5030JZ3">
    <property type="taxonomic scope" value="Bacteria"/>
</dbReference>
<gene>
    <name evidence="3" type="ORF">Bccel_1970</name>
</gene>
<dbReference type="Proteomes" id="UP000036923">
    <property type="component" value="Unassembled WGS sequence"/>
</dbReference>